<dbReference type="GO" id="GO:0003723">
    <property type="term" value="F:RNA binding"/>
    <property type="evidence" value="ECO:0007669"/>
    <property type="project" value="InterPro"/>
</dbReference>
<dbReference type="InterPro" id="IPR050188">
    <property type="entry name" value="RluA_PseudoU_synthase"/>
</dbReference>
<dbReference type="SUPFAM" id="SSF55120">
    <property type="entry name" value="Pseudouridine synthase"/>
    <property type="match status" value="1"/>
</dbReference>
<dbReference type="InterPro" id="IPR006224">
    <property type="entry name" value="PsdUridine_synth_RluA-like_CS"/>
</dbReference>
<dbReference type="Proteomes" id="UP000034595">
    <property type="component" value="Unassembled WGS sequence"/>
</dbReference>
<protein>
    <submittedName>
        <fullName evidence="3">Pseudouridine synthase, RluA family</fullName>
    </submittedName>
</protein>
<gene>
    <name evidence="3" type="ORF">UW78_C0008G0026</name>
</gene>
<proteinExistence type="inferred from homology"/>
<dbReference type="GO" id="GO:0140098">
    <property type="term" value="F:catalytic activity, acting on RNA"/>
    <property type="evidence" value="ECO:0007669"/>
    <property type="project" value="UniProtKB-ARBA"/>
</dbReference>
<reference evidence="3 4" key="1">
    <citation type="journal article" date="2015" name="Nature">
        <title>rRNA introns, odd ribosomes, and small enigmatic genomes across a large radiation of phyla.</title>
        <authorList>
            <person name="Brown C.T."/>
            <person name="Hug L.A."/>
            <person name="Thomas B.C."/>
            <person name="Sharon I."/>
            <person name="Castelle C.J."/>
            <person name="Singh A."/>
            <person name="Wilkins M.J."/>
            <person name="Williams K.H."/>
            <person name="Banfield J.F."/>
        </authorList>
    </citation>
    <scope>NUCLEOTIDE SEQUENCE [LARGE SCALE GENOMIC DNA]</scope>
</reference>
<comment type="similarity">
    <text evidence="1">Belongs to the pseudouridine synthase RluA family.</text>
</comment>
<accession>A0A0G1KCT3</accession>
<name>A0A0G1KCT3_9BACT</name>
<evidence type="ECO:0000313" key="3">
    <source>
        <dbReference type="EMBL" id="KKT81551.1"/>
    </source>
</evidence>
<evidence type="ECO:0000256" key="1">
    <source>
        <dbReference type="ARBA" id="ARBA00010876"/>
    </source>
</evidence>
<comment type="caution">
    <text evidence="3">The sequence shown here is derived from an EMBL/GenBank/DDBJ whole genome shotgun (WGS) entry which is preliminary data.</text>
</comment>
<evidence type="ECO:0000259" key="2">
    <source>
        <dbReference type="Pfam" id="PF00849"/>
    </source>
</evidence>
<dbReference type="Gene3D" id="3.30.2350.10">
    <property type="entry name" value="Pseudouridine synthase"/>
    <property type="match status" value="1"/>
</dbReference>
<evidence type="ECO:0000313" key="4">
    <source>
        <dbReference type="Proteomes" id="UP000034595"/>
    </source>
</evidence>
<dbReference type="PANTHER" id="PTHR21600:SF87">
    <property type="entry name" value="RNA PSEUDOURIDYLATE SYNTHASE DOMAIN-CONTAINING PROTEIN 1"/>
    <property type="match status" value="1"/>
</dbReference>
<dbReference type="InterPro" id="IPR020103">
    <property type="entry name" value="PsdUridine_synth_cat_dom_sf"/>
</dbReference>
<sequence length="257" mass="28520">MNISIPILYEDSEVLVLNKPAGLVVHSDGRTKEETLVDWVRAHYPVIARENVGESIVLTGGGEIQKPGVVHRIDRDTSGVIIVAKTHESFLNLKNQFQERTIKKNYKAIVYGFFKEPQGSINRPIGRSASDFRKWSAEYGAKGELRDAVTDYEVLGQGEITIAKTAKTSECIRLSYLDVFPHTGRTHQIRVHLKYAGHPIMGDKLYAPKMPCVLGFKRMALHAFSVTFRTIAGEEKKVSAPLPGDFQAGLAELGLVC</sequence>
<dbReference type="AlphaFoldDB" id="A0A0G1KCT3"/>
<dbReference type="GO" id="GO:0009982">
    <property type="term" value="F:pseudouridine synthase activity"/>
    <property type="evidence" value="ECO:0007669"/>
    <property type="project" value="InterPro"/>
</dbReference>
<dbReference type="PATRIC" id="fig|1618610.3.peg.438"/>
<dbReference type="InterPro" id="IPR006145">
    <property type="entry name" value="PsdUridine_synth_RsuA/RluA"/>
</dbReference>
<dbReference type="PANTHER" id="PTHR21600">
    <property type="entry name" value="MITOCHONDRIAL RNA PSEUDOURIDINE SYNTHASE"/>
    <property type="match status" value="1"/>
</dbReference>
<dbReference type="CDD" id="cd02869">
    <property type="entry name" value="PseudoU_synth_RluA_like"/>
    <property type="match status" value="1"/>
</dbReference>
<dbReference type="Pfam" id="PF00849">
    <property type="entry name" value="PseudoU_synth_2"/>
    <property type="match status" value="1"/>
</dbReference>
<dbReference type="PROSITE" id="PS01129">
    <property type="entry name" value="PSI_RLU"/>
    <property type="match status" value="1"/>
</dbReference>
<feature type="domain" description="Pseudouridine synthase RsuA/RluA-like" evidence="2">
    <location>
        <begin position="14"/>
        <end position="194"/>
    </location>
</feature>
<dbReference type="EMBL" id="LCJQ01000008">
    <property type="protein sequence ID" value="KKT81551.1"/>
    <property type="molecule type" value="Genomic_DNA"/>
</dbReference>
<dbReference type="GO" id="GO:0000455">
    <property type="term" value="P:enzyme-directed rRNA pseudouridine synthesis"/>
    <property type="evidence" value="ECO:0007669"/>
    <property type="project" value="TreeGrafter"/>
</dbReference>
<organism evidence="3 4">
    <name type="scientific">Candidatus Azambacteria bacterium GW2011_GWA1_44_9</name>
    <dbReference type="NCBI Taxonomy" id="1618610"/>
    <lineage>
        <taxon>Bacteria</taxon>
        <taxon>Candidatus Azamiibacteriota</taxon>
    </lineage>
</organism>